<keyword evidence="2" id="KW-1185">Reference proteome</keyword>
<sequence length="140" mass="16269">MKQNEQIIKMKEIIENYAMETFSSIVEHTDTDMFDQEQIDFVVRDMQASYPDGLFHDLPAYALMLCAEMQLFNDYFNVEALAKTVEELTSKPSVEPLDWRDYTNLYQRVRMAEMEVSVSLNQTNQGLSPCADFTKEANND</sequence>
<dbReference type="Proteomes" id="UP001152658">
    <property type="component" value="Unassembled WGS sequence"/>
</dbReference>
<comment type="caution">
    <text evidence="1">The sequence shown here is derived from an EMBL/GenBank/DDBJ whole genome shotgun (WGS) entry which is preliminary data.</text>
</comment>
<evidence type="ECO:0000313" key="2">
    <source>
        <dbReference type="Proteomes" id="UP001152658"/>
    </source>
</evidence>
<organism evidence="1 2">
    <name type="scientific">Vibrio aestuarianus</name>
    <dbReference type="NCBI Taxonomy" id="28171"/>
    <lineage>
        <taxon>Bacteria</taxon>
        <taxon>Pseudomonadati</taxon>
        <taxon>Pseudomonadota</taxon>
        <taxon>Gammaproteobacteria</taxon>
        <taxon>Vibrionales</taxon>
        <taxon>Vibrionaceae</taxon>
        <taxon>Vibrio</taxon>
    </lineage>
</organism>
<gene>
    <name evidence="1" type="ORF">VAE063_250002</name>
</gene>
<protein>
    <submittedName>
        <fullName evidence="1">Uncharacterized protein</fullName>
    </submittedName>
</protein>
<evidence type="ECO:0000313" key="1">
    <source>
        <dbReference type="EMBL" id="CAH8206155.1"/>
    </source>
</evidence>
<dbReference type="EMBL" id="CALYLK010000059">
    <property type="protein sequence ID" value="CAH8206155.1"/>
    <property type="molecule type" value="Genomic_DNA"/>
</dbReference>
<reference evidence="1" key="1">
    <citation type="submission" date="2022-06" db="EMBL/GenBank/DDBJ databases">
        <authorList>
            <person name="Goudenege D."/>
            <person name="Le Roux F."/>
        </authorList>
    </citation>
    <scope>NUCLEOTIDE SEQUENCE</scope>
    <source>
        <strain evidence="1">12-063</strain>
    </source>
</reference>
<accession>A0ABM9FKW4</accession>
<name>A0ABM9FKW4_9VIBR</name>
<proteinExistence type="predicted"/>
<dbReference type="RefSeq" id="WP_161674084.1">
    <property type="nucleotide sequence ID" value="NZ_CALYLC010000044.1"/>
</dbReference>